<feature type="transmembrane region" description="Helical" evidence="4">
    <location>
        <begin position="52"/>
        <end position="77"/>
    </location>
</feature>
<dbReference type="Gene3D" id="1.10.443.10">
    <property type="entry name" value="Intergrase catalytic core"/>
    <property type="match status" value="1"/>
</dbReference>
<dbReference type="PROSITE" id="PS51898">
    <property type="entry name" value="TYR_RECOMBINASE"/>
    <property type="match status" value="1"/>
</dbReference>
<name>A0ABQ7JDS9_9APIC</name>
<evidence type="ECO:0000256" key="1">
    <source>
        <dbReference type="ARBA" id="ARBA00023125"/>
    </source>
</evidence>
<dbReference type="PANTHER" id="PTHR30349:SF41">
    <property type="entry name" value="INTEGRASE_RECOMBINASE PROTEIN MJ0367-RELATED"/>
    <property type="match status" value="1"/>
</dbReference>
<proteinExistence type="predicted"/>
<feature type="compositionally biased region" description="Low complexity" evidence="3">
    <location>
        <begin position="310"/>
        <end position="320"/>
    </location>
</feature>
<dbReference type="InterPro" id="IPR002104">
    <property type="entry name" value="Integrase_catalytic"/>
</dbReference>
<dbReference type="PROSITE" id="PS51900">
    <property type="entry name" value="CB"/>
    <property type="match status" value="1"/>
</dbReference>
<reference evidence="7 8" key="1">
    <citation type="journal article" date="2020" name="bioRxiv">
        <title>Metabolic contributions of an alphaproteobacterial endosymbiont in the apicomplexan Cardiosporidium cionae.</title>
        <authorList>
            <person name="Hunter E.S."/>
            <person name="Paight C.J."/>
            <person name="Lane C.E."/>
        </authorList>
    </citation>
    <scope>NUCLEOTIDE SEQUENCE [LARGE SCALE GENOMIC DNA]</scope>
    <source>
        <strain evidence="7">ESH_2018</strain>
    </source>
</reference>
<keyword evidence="4" id="KW-0472">Membrane</keyword>
<feature type="domain" description="Core-binding (CB)" evidence="6">
    <location>
        <begin position="394"/>
        <end position="476"/>
    </location>
</feature>
<evidence type="ECO:0000256" key="2">
    <source>
        <dbReference type="ARBA" id="ARBA00023172"/>
    </source>
</evidence>
<feature type="region of interest" description="Disordered" evidence="3">
    <location>
        <begin position="298"/>
        <end position="320"/>
    </location>
</feature>
<dbReference type="PANTHER" id="PTHR30349">
    <property type="entry name" value="PHAGE INTEGRASE-RELATED"/>
    <property type="match status" value="1"/>
</dbReference>
<evidence type="ECO:0000313" key="7">
    <source>
        <dbReference type="EMBL" id="KAF8822060.1"/>
    </source>
</evidence>
<comment type="caution">
    <text evidence="7">The sequence shown here is derived from an EMBL/GenBank/DDBJ whole genome shotgun (WGS) entry which is preliminary data.</text>
</comment>
<evidence type="ECO:0000259" key="5">
    <source>
        <dbReference type="PROSITE" id="PS51898"/>
    </source>
</evidence>
<feature type="domain" description="Tyr recombinase" evidence="5">
    <location>
        <begin position="498"/>
        <end position="691"/>
    </location>
</feature>
<dbReference type="Pfam" id="PF00589">
    <property type="entry name" value="Phage_integrase"/>
    <property type="match status" value="1"/>
</dbReference>
<protein>
    <submittedName>
        <fullName evidence="7">Site-specific recombinase, phage integrase family protein</fullName>
    </submittedName>
</protein>
<keyword evidence="1" id="KW-0238">DNA-binding</keyword>
<dbReference type="InterPro" id="IPR011010">
    <property type="entry name" value="DNA_brk_join_enz"/>
</dbReference>
<evidence type="ECO:0000256" key="3">
    <source>
        <dbReference type="SAM" id="MobiDB-lite"/>
    </source>
</evidence>
<dbReference type="Proteomes" id="UP000823046">
    <property type="component" value="Unassembled WGS sequence"/>
</dbReference>
<dbReference type="InterPro" id="IPR013762">
    <property type="entry name" value="Integrase-like_cat_sf"/>
</dbReference>
<accession>A0ABQ7JDS9</accession>
<evidence type="ECO:0000313" key="8">
    <source>
        <dbReference type="Proteomes" id="UP000823046"/>
    </source>
</evidence>
<dbReference type="InterPro" id="IPR044068">
    <property type="entry name" value="CB"/>
</dbReference>
<evidence type="ECO:0000256" key="4">
    <source>
        <dbReference type="SAM" id="Phobius"/>
    </source>
</evidence>
<dbReference type="InterPro" id="IPR050090">
    <property type="entry name" value="Tyrosine_recombinase_XerCD"/>
</dbReference>
<evidence type="ECO:0000259" key="6">
    <source>
        <dbReference type="PROSITE" id="PS51900"/>
    </source>
</evidence>
<gene>
    <name evidence="7" type="ORF">IE077_001161</name>
</gene>
<keyword evidence="8" id="KW-1185">Reference proteome</keyword>
<sequence>MEKDNQGSNHAPSLSGPILLFHMKFLRYLMIRPNYEGKKSSDTTILQRSVKYPLYVILTLYIVLSWMYVYCSALLLLPSRERSMYTSHCAHDGHSIPLLYLHAPLFPNRFLSKNHLLMTEGPLSSFETALPTPSHPLAQSVSGSLCLPEIPRFKGQRKEVLAHPPKGVAGASQPRRWYLPLFSYRDFPVRKRYSMCYLMKPNRQCFSHRAALPTICSFTAGNAFVYSLSRDRIPFPTCVYSHRRHTGLYPCVFTQKHTSPMGHTIVSLLSDAQMSAIPPVASVIDSVTTEPVLSLTFPSRPRLQSRSKSHSPPGSSHLPIPMLKSPVAAFLPPTNEPTDERLPEALPVASTSQAFPLGARQRKKKGLCSHCGSPHERDARFCYGCGCSLKTRRETLREFVTKRLFAIRKEEVGSHTMRVERGFWKLILEHLGEIPILQLTSSHWESYLRKLRDRGCSPRTQTLHQIAYQAALKYAVFTQKIAAAHPFRSIKGTTKRTLKTIPLTVLEVYKLLNSSSTQMYRGIFTMGIGLGLRPSEIVRMRWEDVNFEKCVIKIRGTKTKASLTSIPITAIAYKELYAWWTIMDKPKRGLCFFVMSKSKKDPTKLEKREILCFKKALQSAASRAGICTTDDGEQRRIFPYILRHSFATIAATSTPPVPLPVAQAVMRHTSSKMLLETYARAGTLIIKEGLNNFNL</sequence>
<organism evidence="7 8">
    <name type="scientific">Cardiosporidium cionae</name>
    <dbReference type="NCBI Taxonomy" id="476202"/>
    <lineage>
        <taxon>Eukaryota</taxon>
        <taxon>Sar</taxon>
        <taxon>Alveolata</taxon>
        <taxon>Apicomplexa</taxon>
        <taxon>Aconoidasida</taxon>
        <taxon>Nephromycida</taxon>
        <taxon>Cardiosporidium</taxon>
    </lineage>
</organism>
<keyword evidence="4" id="KW-1133">Transmembrane helix</keyword>
<dbReference type="SUPFAM" id="SSF56349">
    <property type="entry name" value="DNA breaking-rejoining enzymes"/>
    <property type="match status" value="1"/>
</dbReference>
<dbReference type="InterPro" id="IPR010998">
    <property type="entry name" value="Integrase_recombinase_N"/>
</dbReference>
<keyword evidence="2" id="KW-0233">DNA recombination</keyword>
<keyword evidence="4" id="KW-0812">Transmembrane</keyword>
<dbReference type="Gene3D" id="1.10.150.130">
    <property type="match status" value="1"/>
</dbReference>
<dbReference type="EMBL" id="JADAQX010000093">
    <property type="protein sequence ID" value="KAF8822060.1"/>
    <property type="molecule type" value="Genomic_DNA"/>
</dbReference>